<organism evidence="2 3">
    <name type="scientific">Toxoplasma gondii p89</name>
    <dbReference type="NCBI Taxonomy" id="943119"/>
    <lineage>
        <taxon>Eukaryota</taxon>
        <taxon>Sar</taxon>
        <taxon>Alveolata</taxon>
        <taxon>Apicomplexa</taxon>
        <taxon>Conoidasida</taxon>
        <taxon>Coccidia</taxon>
        <taxon>Eucoccidiorida</taxon>
        <taxon>Eimeriorina</taxon>
        <taxon>Sarcocystidae</taxon>
        <taxon>Toxoplasma</taxon>
    </lineage>
</organism>
<dbReference type="Proteomes" id="UP000028828">
    <property type="component" value="Unassembled WGS sequence"/>
</dbReference>
<protein>
    <submittedName>
        <fullName evidence="2">Uncharacterized protein</fullName>
    </submittedName>
</protein>
<evidence type="ECO:0000313" key="2">
    <source>
        <dbReference type="EMBL" id="KFG28955.1"/>
    </source>
</evidence>
<proteinExistence type="predicted"/>
<dbReference type="EMBL" id="AEYI02002261">
    <property type="protein sequence ID" value="KFG28955.1"/>
    <property type="molecule type" value="Genomic_DNA"/>
</dbReference>
<comment type="caution">
    <text evidence="2">The sequence shown here is derived from an EMBL/GenBank/DDBJ whole genome shotgun (WGS) entry which is preliminary data.</text>
</comment>
<sequence length="226" mass="25621">MSRRRRVSKGTSEVAAATSFRPGESFVVGWANSGIGALAIPKEMQGGPSHLRTPLMLFPTRQNQSGASRVFLRRLQNSMQQAFDLSYSLPWDVRIPGKSRMPISESSQPGRRRRRLWRLRRLPPAPRRCRSFGRQFPVHAGLVPPAVTPRETASRAPKWKEQTLKAPCSPLSEIVGNKMRATRKNHGQTNLLTENEKRKKKEKKDSCPKSNQGEEPVRSHRVLRAR</sequence>
<feature type="region of interest" description="Disordered" evidence="1">
    <location>
        <begin position="170"/>
        <end position="226"/>
    </location>
</feature>
<name>A0A086J9Y7_TOXGO</name>
<accession>A0A086J9Y7</accession>
<reference evidence="2 3" key="1">
    <citation type="submission" date="2014-03" db="EMBL/GenBank/DDBJ databases">
        <authorList>
            <person name="Sibley D."/>
            <person name="Venepally P."/>
            <person name="Karamycheva S."/>
            <person name="Hadjithomas M."/>
            <person name="Khan A."/>
            <person name="Brunk B."/>
            <person name="Roos D."/>
            <person name="Caler E."/>
            <person name="Lorenzi H."/>
        </authorList>
    </citation>
    <scope>NUCLEOTIDE SEQUENCE [LARGE SCALE GENOMIC DNA]</scope>
    <source>
        <strain evidence="3">p89</strain>
    </source>
</reference>
<evidence type="ECO:0000256" key="1">
    <source>
        <dbReference type="SAM" id="MobiDB-lite"/>
    </source>
</evidence>
<dbReference type="AlphaFoldDB" id="A0A086J9Y7"/>
<dbReference type="VEuPathDB" id="ToxoDB:TGP89_287990"/>
<gene>
    <name evidence="2" type="ORF">TGP89_287990</name>
</gene>
<evidence type="ECO:0000313" key="3">
    <source>
        <dbReference type="Proteomes" id="UP000028828"/>
    </source>
</evidence>